<comment type="similarity">
    <text evidence="1 5">Belongs to the glutathione peroxidase family.</text>
</comment>
<organism evidence="7 8">
    <name type="scientific">Aliidongia dinghuensis</name>
    <dbReference type="NCBI Taxonomy" id="1867774"/>
    <lineage>
        <taxon>Bacteria</taxon>
        <taxon>Pseudomonadati</taxon>
        <taxon>Pseudomonadota</taxon>
        <taxon>Alphaproteobacteria</taxon>
        <taxon>Rhodospirillales</taxon>
        <taxon>Dongiaceae</taxon>
        <taxon>Aliidongia</taxon>
    </lineage>
</organism>
<evidence type="ECO:0000313" key="8">
    <source>
        <dbReference type="Proteomes" id="UP000646365"/>
    </source>
</evidence>
<evidence type="ECO:0000256" key="2">
    <source>
        <dbReference type="ARBA" id="ARBA00022559"/>
    </source>
</evidence>
<protein>
    <recommendedName>
        <fullName evidence="5">Glutathione peroxidase</fullName>
    </recommendedName>
</protein>
<evidence type="ECO:0000259" key="6">
    <source>
        <dbReference type="PROSITE" id="PS51352"/>
    </source>
</evidence>
<dbReference type="PROSITE" id="PS51355">
    <property type="entry name" value="GLUTATHIONE_PEROXID_3"/>
    <property type="match status" value="1"/>
</dbReference>
<dbReference type="InterPro" id="IPR000889">
    <property type="entry name" value="Glutathione_peroxidase"/>
</dbReference>
<dbReference type="PIRSF" id="PIRSF000303">
    <property type="entry name" value="Glutathion_perox"/>
    <property type="match status" value="1"/>
</dbReference>
<dbReference type="InterPro" id="IPR036249">
    <property type="entry name" value="Thioredoxin-like_sf"/>
</dbReference>
<evidence type="ECO:0000256" key="1">
    <source>
        <dbReference type="ARBA" id="ARBA00006926"/>
    </source>
</evidence>
<evidence type="ECO:0000256" key="5">
    <source>
        <dbReference type="RuleBase" id="RU000499"/>
    </source>
</evidence>
<dbReference type="PROSITE" id="PS00460">
    <property type="entry name" value="GLUTATHIONE_PEROXID_1"/>
    <property type="match status" value="1"/>
</dbReference>
<sequence>MADGKTAYDFSFRTLQGEPFDLVRFRGRPLVVVNTASKCGFTPQYAGLTEVWRRHKDQGLVIIGVPSNDFGAQEPGEADEIASFCEINYGVDFPMTEKVHVRGPAAHPLFRWLAAEGGFFSRPRWNFYKYLIGRDGRLKTWFLSPTKPDSGRFDRAVRRVIGPGDA</sequence>
<dbReference type="InterPro" id="IPR013766">
    <property type="entry name" value="Thioredoxin_domain"/>
</dbReference>
<dbReference type="PRINTS" id="PR01011">
    <property type="entry name" value="GLUTPROXDASE"/>
</dbReference>
<evidence type="ECO:0000256" key="3">
    <source>
        <dbReference type="ARBA" id="ARBA00023002"/>
    </source>
</evidence>
<dbReference type="InterPro" id="IPR029759">
    <property type="entry name" value="GPX_AS"/>
</dbReference>
<dbReference type="GO" id="GO:0004601">
    <property type="term" value="F:peroxidase activity"/>
    <property type="evidence" value="ECO:0007669"/>
    <property type="project" value="UniProtKB-KW"/>
</dbReference>
<dbReference type="Pfam" id="PF00255">
    <property type="entry name" value="GSHPx"/>
    <property type="match status" value="1"/>
</dbReference>
<dbReference type="CDD" id="cd00340">
    <property type="entry name" value="GSH_Peroxidase"/>
    <property type="match status" value="1"/>
</dbReference>
<dbReference type="RefSeq" id="WP_189042973.1">
    <property type="nucleotide sequence ID" value="NZ_BMJQ01000002.1"/>
</dbReference>
<reference evidence="7" key="1">
    <citation type="journal article" date="2014" name="Int. J. Syst. Evol. Microbiol.">
        <title>Complete genome sequence of Corynebacterium casei LMG S-19264T (=DSM 44701T), isolated from a smear-ripened cheese.</title>
        <authorList>
            <consortium name="US DOE Joint Genome Institute (JGI-PGF)"/>
            <person name="Walter F."/>
            <person name="Albersmeier A."/>
            <person name="Kalinowski J."/>
            <person name="Ruckert C."/>
        </authorList>
    </citation>
    <scope>NUCLEOTIDE SEQUENCE</scope>
    <source>
        <strain evidence="7">CGMCC 1.15725</strain>
    </source>
</reference>
<feature type="domain" description="Thioredoxin" evidence="6">
    <location>
        <begin position="1"/>
        <end position="162"/>
    </location>
</feature>
<dbReference type="PROSITE" id="PS51352">
    <property type="entry name" value="THIOREDOXIN_2"/>
    <property type="match status" value="1"/>
</dbReference>
<feature type="active site" evidence="4">
    <location>
        <position position="39"/>
    </location>
</feature>
<dbReference type="Proteomes" id="UP000646365">
    <property type="component" value="Unassembled WGS sequence"/>
</dbReference>
<dbReference type="AlphaFoldDB" id="A0A8J3E0X7"/>
<dbReference type="Gene3D" id="3.40.30.10">
    <property type="entry name" value="Glutaredoxin"/>
    <property type="match status" value="1"/>
</dbReference>
<dbReference type="EMBL" id="BMJQ01000002">
    <property type="protein sequence ID" value="GGF05817.1"/>
    <property type="molecule type" value="Genomic_DNA"/>
</dbReference>
<evidence type="ECO:0000256" key="4">
    <source>
        <dbReference type="PIRSR" id="PIRSR000303-1"/>
    </source>
</evidence>
<keyword evidence="2 5" id="KW-0575">Peroxidase</keyword>
<accession>A0A8J3E0X7</accession>
<dbReference type="PANTHER" id="PTHR11592">
    <property type="entry name" value="GLUTATHIONE PEROXIDASE"/>
    <property type="match status" value="1"/>
</dbReference>
<comment type="caution">
    <text evidence="7">The sequence shown here is derived from an EMBL/GenBank/DDBJ whole genome shotgun (WGS) entry which is preliminary data.</text>
</comment>
<keyword evidence="8" id="KW-1185">Reference proteome</keyword>
<proteinExistence type="inferred from homology"/>
<reference evidence="7" key="2">
    <citation type="submission" date="2020-09" db="EMBL/GenBank/DDBJ databases">
        <authorList>
            <person name="Sun Q."/>
            <person name="Zhou Y."/>
        </authorList>
    </citation>
    <scope>NUCLEOTIDE SEQUENCE</scope>
    <source>
        <strain evidence="7">CGMCC 1.15725</strain>
    </source>
</reference>
<dbReference type="SUPFAM" id="SSF52833">
    <property type="entry name" value="Thioredoxin-like"/>
    <property type="match status" value="1"/>
</dbReference>
<evidence type="ECO:0000313" key="7">
    <source>
        <dbReference type="EMBL" id="GGF05817.1"/>
    </source>
</evidence>
<dbReference type="PANTHER" id="PTHR11592:SF44">
    <property type="entry name" value="GLUTATHIONE PEROXIDASE"/>
    <property type="match status" value="1"/>
</dbReference>
<dbReference type="GO" id="GO:0034599">
    <property type="term" value="P:cellular response to oxidative stress"/>
    <property type="evidence" value="ECO:0007669"/>
    <property type="project" value="TreeGrafter"/>
</dbReference>
<keyword evidence="3 5" id="KW-0560">Oxidoreductase</keyword>
<name>A0A8J3E0X7_9PROT</name>
<gene>
    <name evidence="7" type="ORF">GCM10011611_09150</name>
</gene>